<dbReference type="AlphaFoldDB" id="A0A1I4LQZ6"/>
<proteinExistence type="predicted"/>
<keyword evidence="2" id="KW-1185">Reference proteome</keyword>
<dbReference type="EMBL" id="FOSV01000031">
    <property type="protein sequence ID" value="SFL93233.1"/>
    <property type="molecule type" value="Genomic_DNA"/>
</dbReference>
<accession>A0A1I4LQZ6</accession>
<reference evidence="2" key="1">
    <citation type="submission" date="2016-10" db="EMBL/GenBank/DDBJ databases">
        <authorList>
            <person name="Varghese N."/>
            <person name="Submissions S."/>
        </authorList>
    </citation>
    <scope>NUCLEOTIDE SEQUENCE [LARGE SCALE GENOMIC DNA]</scope>
    <source>
        <strain evidence="2">CGMCC 1.6474</strain>
    </source>
</reference>
<dbReference type="Proteomes" id="UP000198804">
    <property type="component" value="Unassembled WGS sequence"/>
</dbReference>
<sequence length="76" mass="8755">MSKNRSHFVVSAFHHGAPCEARRGLAASAMCLADRWAELDYADIRITTHRGVVMTREQFRATMRVIRDIRARVRID</sequence>
<gene>
    <name evidence="1" type="ORF">SAMN04488125_13114</name>
</gene>
<protein>
    <submittedName>
        <fullName evidence="1">Uncharacterized protein</fullName>
    </submittedName>
</protein>
<evidence type="ECO:0000313" key="2">
    <source>
        <dbReference type="Proteomes" id="UP000198804"/>
    </source>
</evidence>
<organism evidence="1 2">
    <name type="scientific">Methylorubrum salsuginis</name>
    <dbReference type="NCBI Taxonomy" id="414703"/>
    <lineage>
        <taxon>Bacteria</taxon>
        <taxon>Pseudomonadati</taxon>
        <taxon>Pseudomonadota</taxon>
        <taxon>Alphaproteobacteria</taxon>
        <taxon>Hyphomicrobiales</taxon>
        <taxon>Methylobacteriaceae</taxon>
        <taxon>Methylorubrum</taxon>
    </lineage>
</organism>
<evidence type="ECO:0000313" key="1">
    <source>
        <dbReference type="EMBL" id="SFL93233.1"/>
    </source>
</evidence>
<dbReference type="RefSeq" id="WP_091951497.1">
    <property type="nucleotide sequence ID" value="NZ_FOSV01000031.1"/>
</dbReference>
<name>A0A1I4LQZ6_9HYPH</name>